<dbReference type="SUPFAM" id="SSF53335">
    <property type="entry name" value="S-adenosyl-L-methionine-dependent methyltransferases"/>
    <property type="match status" value="1"/>
</dbReference>
<proteinExistence type="predicted"/>
<dbReference type="AlphaFoldDB" id="A0A8H6FZN4"/>
<evidence type="ECO:0000313" key="1">
    <source>
        <dbReference type="EMBL" id="KAF6237687.1"/>
    </source>
</evidence>
<reference evidence="1 2" key="1">
    <citation type="journal article" date="2020" name="Genomics">
        <title>Complete, high-quality genomes from long-read metagenomic sequencing of two wolf lichen thalli reveals enigmatic genome architecture.</title>
        <authorList>
            <person name="McKenzie S.K."/>
            <person name="Walston R.F."/>
            <person name="Allen J.L."/>
        </authorList>
    </citation>
    <scope>NUCLEOTIDE SEQUENCE [LARGE SCALE GENOMIC DNA]</scope>
    <source>
        <strain evidence="1">WasteWater2</strain>
    </source>
</reference>
<comment type="caution">
    <text evidence="1">The sequence shown here is derived from an EMBL/GenBank/DDBJ whole genome shotgun (WGS) entry which is preliminary data.</text>
</comment>
<dbReference type="GeneID" id="59285553"/>
<dbReference type="InterPro" id="IPR029063">
    <property type="entry name" value="SAM-dependent_MTases_sf"/>
</dbReference>
<dbReference type="Gene3D" id="3.40.50.150">
    <property type="entry name" value="Vaccinia Virus protein VP39"/>
    <property type="match status" value="1"/>
</dbReference>
<sequence>MAGSSSEQYARNYMLGTGYQGTARLNLQHFFWKDQMGYNLHPSIPTSSSELKIADIGTGTGIWLLEMARTLASSAQLDGFDNNLSQCPPKEWLPDNVNIYDFDAFADLPEHLIGKYDILHIRLFLLIVQNNDPMPLLKTFIQMLKPGGYIQWAEYDLASRYIVHAQSSNSSANLTAAIDAPTGQNDTRMHPKWVADLPRTFREGGLIDVFEHRKGTDLTHLLLHNDVILLALEEMSYRALDRLGDGKGQALRESLIKADLECRKGVAINQDRVTVIGRRPL</sequence>
<dbReference type="CDD" id="cd02440">
    <property type="entry name" value="AdoMet_MTases"/>
    <property type="match status" value="1"/>
</dbReference>
<dbReference type="EMBL" id="JACCJC010000012">
    <property type="protein sequence ID" value="KAF6237687.1"/>
    <property type="molecule type" value="Genomic_DNA"/>
</dbReference>
<dbReference type="RefSeq" id="XP_037167005.1">
    <property type="nucleotide sequence ID" value="XM_037305812.1"/>
</dbReference>
<dbReference type="Proteomes" id="UP000578531">
    <property type="component" value="Unassembled WGS sequence"/>
</dbReference>
<dbReference type="Pfam" id="PF13489">
    <property type="entry name" value="Methyltransf_23"/>
    <property type="match status" value="1"/>
</dbReference>
<dbReference type="OrthoDB" id="417697at2759"/>
<protein>
    <recommendedName>
        <fullName evidence="3">S-adenosyl-L-methionine-dependent methyltransferase</fullName>
    </recommendedName>
</protein>
<evidence type="ECO:0000313" key="2">
    <source>
        <dbReference type="Proteomes" id="UP000578531"/>
    </source>
</evidence>
<organism evidence="1 2">
    <name type="scientific">Letharia columbiana</name>
    <dbReference type="NCBI Taxonomy" id="112416"/>
    <lineage>
        <taxon>Eukaryota</taxon>
        <taxon>Fungi</taxon>
        <taxon>Dikarya</taxon>
        <taxon>Ascomycota</taxon>
        <taxon>Pezizomycotina</taxon>
        <taxon>Lecanoromycetes</taxon>
        <taxon>OSLEUM clade</taxon>
        <taxon>Lecanoromycetidae</taxon>
        <taxon>Lecanorales</taxon>
        <taxon>Lecanorineae</taxon>
        <taxon>Parmeliaceae</taxon>
        <taxon>Letharia</taxon>
    </lineage>
</organism>
<name>A0A8H6FZN4_9LECA</name>
<keyword evidence="2" id="KW-1185">Reference proteome</keyword>
<evidence type="ECO:0008006" key="3">
    <source>
        <dbReference type="Google" id="ProtNLM"/>
    </source>
</evidence>
<accession>A0A8H6FZN4</accession>
<gene>
    <name evidence="1" type="ORF">HO173_003888</name>
</gene>